<dbReference type="PROSITE" id="PS00059">
    <property type="entry name" value="ADH_ZINC"/>
    <property type="match status" value="1"/>
</dbReference>
<dbReference type="EMBL" id="SMAK01000024">
    <property type="protein sequence ID" value="TCT02727.1"/>
    <property type="molecule type" value="Genomic_DNA"/>
</dbReference>
<evidence type="ECO:0000256" key="2">
    <source>
        <dbReference type="ARBA" id="ARBA00008072"/>
    </source>
</evidence>
<dbReference type="Gene3D" id="3.90.180.10">
    <property type="entry name" value="Medium-chain alcohol dehydrogenases, catalytic domain"/>
    <property type="match status" value="1"/>
</dbReference>
<keyword evidence="3 6" id="KW-0479">Metal-binding</keyword>
<evidence type="ECO:0000256" key="5">
    <source>
        <dbReference type="ARBA" id="ARBA00023002"/>
    </source>
</evidence>
<evidence type="ECO:0000256" key="6">
    <source>
        <dbReference type="RuleBase" id="RU361277"/>
    </source>
</evidence>
<dbReference type="Proteomes" id="UP000295678">
    <property type="component" value="Unassembled WGS sequence"/>
</dbReference>
<evidence type="ECO:0000313" key="10">
    <source>
        <dbReference type="Proteomes" id="UP000295678"/>
    </source>
</evidence>
<evidence type="ECO:0000313" key="9">
    <source>
        <dbReference type="EMBL" id="TCT02727.1"/>
    </source>
</evidence>
<evidence type="ECO:0000259" key="7">
    <source>
        <dbReference type="Pfam" id="PF00107"/>
    </source>
</evidence>
<dbReference type="SUPFAM" id="SSF51735">
    <property type="entry name" value="NAD(P)-binding Rossmann-fold domains"/>
    <property type="match status" value="1"/>
</dbReference>
<dbReference type="InterPro" id="IPR013154">
    <property type="entry name" value="ADH-like_N"/>
</dbReference>
<accession>A0A4R3LW57</accession>
<dbReference type="Pfam" id="PF00107">
    <property type="entry name" value="ADH_zinc_N"/>
    <property type="match status" value="1"/>
</dbReference>
<keyword evidence="10" id="KW-1185">Reference proteome</keyword>
<keyword evidence="5" id="KW-0560">Oxidoreductase</keyword>
<comment type="cofactor">
    <cofactor evidence="1 6">
        <name>Zn(2+)</name>
        <dbReference type="ChEBI" id="CHEBI:29105"/>
    </cofactor>
</comment>
<keyword evidence="4 6" id="KW-0862">Zinc</keyword>
<dbReference type="Gene3D" id="3.40.50.720">
    <property type="entry name" value="NAD(P)-binding Rossmann-like Domain"/>
    <property type="match status" value="1"/>
</dbReference>
<dbReference type="Pfam" id="PF08240">
    <property type="entry name" value="ADH_N"/>
    <property type="match status" value="1"/>
</dbReference>
<reference evidence="9 10" key="1">
    <citation type="submission" date="2019-03" db="EMBL/GenBank/DDBJ databases">
        <title>Genomic Encyclopedia of Type Strains, Phase IV (KMG-IV): sequencing the most valuable type-strain genomes for metagenomic binning, comparative biology and taxonomic classification.</title>
        <authorList>
            <person name="Goeker M."/>
        </authorList>
    </citation>
    <scope>NUCLEOTIDE SEQUENCE [LARGE SCALE GENOMIC DNA]</scope>
    <source>
        <strain evidence="9 10">DSM 19345</strain>
    </source>
</reference>
<dbReference type="AlphaFoldDB" id="A0A4R3LW57"/>
<dbReference type="PANTHER" id="PTHR43161">
    <property type="entry name" value="SORBITOL DEHYDROGENASE"/>
    <property type="match status" value="1"/>
</dbReference>
<dbReference type="SUPFAM" id="SSF50129">
    <property type="entry name" value="GroES-like"/>
    <property type="match status" value="1"/>
</dbReference>
<dbReference type="RefSeq" id="WP_132808088.1">
    <property type="nucleotide sequence ID" value="NZ_SMAK01000024.1"/>
</dbReference>
<organism evidence="9 10">
    <name type="scientific">Tepidamorphus gemmatus</name>
    <dbReference type="NCBI Taxonomy" id="747076"/>
    <lineage>
        <taxon>Bacteria</taxon>
        <taxon>Pseudomonadati</taxon>
        <taxon>Pseudomonadota</taxon>
        <taxon>Alphaproteobacteria</taxon>
        <taxon>Hyphomicrobiales</taxon>
        <taxon>Tepidamorphaceae</taxon>
        <taxon>Tepidamorphus</taxon>
    </lineage>
</organism>
<name>A0A4R3LW57_9HYPH</name>
<evidence type="ECO:0000259" key="8">
    <source>
        <dbReference type="Pfam" id="PF08240"/>
    </source>
</evidence>
<protein>
    <submittedName>
        <fullName evidence="9">(R,R)-butanediol dehydrogenase/meso-butanediol dehydrogenase/diacetyl reductase</fullName>
    </submittedName>
</protein>
<proteinExistence type="inferred from homology"/>
<comment type="caution">
    <text evidence="9">The sequence shown here is derived from an EMBL/GenBank/DDBJ whole genome shotgun (WGS) entry which is preliminary data.</text>
</comment>
<sequence length="340" mass="35205">MRAARLHGIGDLRVEDIPTPGEPAEGWVRCRVTAAGICGSDLHNFRTGQWISRSPSVPGHELAGIVTAIGAGVSGLAEGDAVVADSRVFCGACPACIAGRHNLCATLGFVGEVCDGGFAEEVVLPARLLHKVDPGLDPAIAATAEPLAVALHAVHRLGCGPGDPVLIAGCGPIGGLVALLLRDMGAGRILIADRNHHRLACVADAAAAEPVSLDGDASALPPVRHAVEATGSVHLLPNLIDRVDAGARIALVGIFHGRLDLDPNLIVERELSLEGCSVFADELPEAIAMLPRLAPAIRRMIDTEIAIEDLPEAYRRLLAGEAKGLKTIVRPHLPRAGGDA</sequence>
<dbReference type="InterPro" id="IPR036291">
    <property type="entry name" value="NAD(P)-bd_dom_sf"/>
</dbReference>
<dbReference type="InterPro" id="IPR013149">
    <property type="entry name" value="ADH-like_C"/>
</dbReference>
<dbReference type="InterPro" id="IPR011032">
    <property type="entry name" value="GroES-like_sf"/>
</dbReference>
<dbReference type="GO" id="GO:0016491">
    <property type="term" value="F:oxidoreductase activity"/>
    <property type="evidence" value="ECO:0007669"/>
    <property type="project" value="UniProtKB-KW"/>
</dbReference>
<gene>
    <name evidence="9" type="ORF">EDC22_1246</name>
</gene>
<feature type="domain" description="Alcohol dehydrogenase-like N-terminal" evidence="8">
    <location>
        <begin position="25"/>
        <end position="133"/>
    </location>
</feature>
<evidence type="ECO:0000256" key="3">
    <source>
        <dbReference type="ARBA" id="ARBA00022723"/>
    </source>
</evidence>
<dbReference type="GO" id="GO:0008270">
    <property type="term" value="F:zinc ion binding"/>
    <property type="evidence" value="ECO:0007669"/>
    <property type="project" value="InterPro"/>
</dbReference>
<dbReference type="InterPro" id="IPR002328">
    <property type="entry name" value="ADH_Zn_CS"/>
</dbReference>
<comment type="similarity">
    <text evidence="2 6">Belongs to the zinc-containing alcohol dehydrogenase family.</text>
</comment>
<evidence type="ECO:0000256" key="4">
    <source>
        <dbReference type="ARBA" id="ARBA00022833"/>
    </source>
</evidence>
<evidence type="ECO:0000256" key="1">
    <source>
        <dbReference type="ARBA" id="ARBA00001947"/>
    </source>
</evidence>
<dbReference type="OrthoDB" id="9809185at2"/>
<feature type="domain" description="Alcohol dehydrogenase-like C-terminal" evidence="7">
    <location>
        <begin position="172"/>
        <end position="290"/>
    </location>
</feature>